<dbReference type="InterPro" id="IPR017441">
    <property type="entry name" value="Protein_kinase_ATP_BS"/>
</dbReference>
<proteinExistence type="predicted"/>
<dbReference type="RefSeq" id="WP_179642628.1">
    <property type="nucleotide sequence ID" value="NZ_BAAAYY010000022.1"/>
</dbReference>
<dbReference type="InterPro" id="IPR000719">
    <property type="entry name" value="Prot_kinase_dom"/>
</dbReference>
<dbReference type="GO" id="GO:0005524">
    <property type="term" value="F:ATP binding"/>
    <property type="evidence" value="ECO:0007669"/>
    <property type="project" value="UniProtKB-UniRule"/>
</dbReference>
<dbReference type="SUPFAM" id="SSF56112">
    <property type="entry name" value="Protein kinase-like (PK-like)"/>
    <property type="match status" value="1"/>
</dbReference>
<feature type="binding site" evidence="3">
    <location>
        <position position="62"/>
    </location>
    <ligand>
        <name>ATP</name>
        <dbReference type="ChEBI" id="CHEBI:30616"/>
    </ligand>
</feature>
<dbReference type="InterPro" id="IPR053235">
    <property type="entry name" value="Ser_Thr_kinase"/>
</dbReference>
<dbReference type="InterPro" id="IPR011009">
    <property type="entry name" value="Kinase-like_dom_sf"/>
</dbReference>
<organism evidence="5 6">
    <name type="scientific">Spinactinospora alkalitolerans</name>
    <dbReference type="NCBI Taxonomy" id="687207"/>
    <lineage>
        <taxon>Bacteria</taxon>
        <taxon>Bacillati</taxon>
        <taxon>Actinomycetota</taxon>
        <taxon>Actinomycetes</taxon>
        <taxon>Streptosporangiales</taxon>
        <taxon>Nocardiopsidaceae</taxon>
        <taxon>Spinactinospora</taxon>
    </lineage>
</organism>
<dbReference type="EMBL" id="JACCCC010000001">
    <property type="protein sequence ID" value="NYE46540.1"/>
    <property type="molecule type" value="Genomic_DNA"/>
</dbReference>
<dbReference type="CDD" id="cd14014">
    <property type="entry name" value="STKc_PknB_like"/>
    <property type="match status" value="1"/>
</dbReference>
<dbReference type="SMART" id="SM00220">
    <property type="entry name" value="S_TKc"/>
    <property type="match status" value="1"/>
</dbReference>
<reference evidence="5 6" key="1">
    <citation type="submission" date="2020-07" db="EMBL/GenBank/DDBJ databases">
        <title>Sequencing the genomes of 1000 actinobacteria strains.</title>
        <authorList>
            <person name="Klenk H.-P."/>
        </authorList>
    </citation>
    <scope>NUCLEOTIDE SEQUENCE [LARGE SCALE GENOMIC DNA]</scope>
    <source>
        <strain evidence="5 6">CXB654</strain>
    </source>
</reference>
<dbReference type="Gene3D" id="1.10.510.10">
    <property type="entry name" value="Transferase(Phosphotransferase) domain 1"/>
    <property type="match status" value="1"/>
</dbReference>
<dbReference type="PROSITE" id="PS50011">
    <property type="entry name" value="PROTEIN_KINASE_DOM"/>
    <property type="match status" value="1"/>
</dbReference>
<dbReference type="Proteomes" id="UP000589036">
    <property type="component" value="Unassembled WGS sequence"/>
</dbReference>
<evidence type="ECO:0000313" key="5">
    <source>
        <dbReference type="EMBL" id="NYE46540.1"/>
    </source>
</evidence>
<evidence type="ECO:0000256" key="3">
    <source>
        <dbReference type="PROSITE-ProRule" id="PRU10141"/>
    </source>
</evidence>
<name>A0A852TXF5_9ACTN</name>
<evidence type="ECO:0000256" key="1">
    <source>
        <dbReference type="ARBA" id="ARBA00022741"/>
    </source>
</evidence>
<evidence type="ECO:0000259" key="4">
    <source>
        <dbReference type="PROSITE" id="PS50011"/>
    </source>
</evidence>
<dbReference type="AlphaFoldDB" id="A0A852TXF5"/>
<dbReference type="GO" id="GO:0005737">
    <property type="term" value="C:cytoplasm"/>
    <property type="evidence" value="ECO:0007669"/>
    <property type="project" value="TreeGrafter"/>
</dbReference>
<protein>
    <recommendedName>
        <fullName evidence="4">Protein kinase domain-containing protein</fullName>
    </recommendedName>
</protein>
<comment type="caution">
    <text evidence="5">The sequence shown here is derived from an EMBL/GenBank/DDBJ whole genome shotgun (WGS) entry which is preliminary data.</text>
</comment>
<evidence type="ECO:0000313" key="6">
    <source>
        <dbReference type="Proteomes" id="UP000589036"/>
    </source>
</evidence>
<keyword evidence="6" id="KW-1185">Reference proteome</keyword>
<sequence length="517" mass="54245">MSRRSERTMSVLVPPNLVPLAAEDPRTVGPYVVIGRIGSGRTGTVYAAVNPTVASDAVLAVKTLHSSHLTDDWTRAELERRLHALSAVDGRCYVPPVAFDAYATPPWLAMPYTSGVPLAQYARKRGAMGAGRLIALAAGIAEGLQALHGSGLAHGDLKPSNILLSSSGPRILDCALPGDATALRQSAAWMSPERHRGEPPSQSGDVFAWGAVVAFAATGRLPFGLGEPEVLAARVADTEPDLDGVPADLVPLLRRALSKQAGARPSVRELLGAAIAVWERASIAEAAEHGVPGTAVTRLLSREWQGIVEPAWLPRVIHLDGAPSGGRGRVPLVVGGAALALALIGGGIWAGVSALTGGGAAEQAAADSTPSASPAPEGPRTAVVRFGEVPQPDPVDGPWVYTEVERVEEGAAAPTGEIPTQQEWSGQWEDAEASGDPLEARIAPDAEVLCARFCLTPGQLYTDEEGRGTFEVTGQDFINYLSWGDVVIAEVTYAEEETEDGLPEIVRITELYRPADR</sequence>
<keyword evidence="1 3" id="KW-0547">Nucleotide-binding</keyword>
<dbReference type="Pfam" id="PF00069">
    <property type="entry name" value="Pkinase"/>
    <property type="match status" value="1"/>
</dbReference>
<dbReference type="Gene3D" id="3.30.200.20">
    <property type="entry name" value="Phosphorylase Kinase, domain 1"/>
    <property type="match status" value="1"/>
</dbReference>
<dbReference type="PROSITE" id="PS00108">
    <property type="entry name" value="PROTEIN_KINASE_ST"/>
    <property type="match status" value="1"/>
</dbReference>
<gene>
    <name evidence="5" type="ORF">HDA32_001660</name>
</gene>
<feature type="domain" description="Protein kinase" evidence="4">
    <location>
        <begin position="31"/>
        <end position="277"/>
    </location>
</feature>
<keyword evidence="2 3" id="KW-0067">ATP-binding</keyword>
<dbReference type="PROSITE" id="PS00107">
    <property type="entry name" value="PROTEIN_KINASE_ATP"/>
    <property type="match status" value="1"/>
</dbReference>
<dbReference type="PANTHER" id="PTHR24361">
    <property type="entry name" value="MITOGEN-ACTIVATED KINASE KINASE KINASE"/>
    <property type="match status" value="1"/>
</dbReference>
<evidence type="ECO:0000256" key="2">
    <source>
        <dbReference type="ARBA" id="ARBA00022840"/>
    </source>
</evidence>
<dbReference type="GO" id="GO:0004674">
    <property type="term" value="F:protein serine/threonine kinase activity"/>
    <property type="evidence" value="ECO:0007669"/>
    <property type="project" value="TreeGrafter"/>
</dbReference>
<dbReference type="InterPro" id="IPR008271">
    <property type="entry name" value="Ser/Thr_kinase_AS"/>
</dbReference>
<accession>A0A852TXF5</accession>